<proteinExistence type="predicted"/>
<sequence length="65" mass="7224">MLQLDTQERVYSPLSDLSSLVLVVSAPERGVPLLDSYSSVVIKRDDEARELDWKHHAASDSGELV</sequence>
<accession>A0A9P7FSB5</accession>
<reference evidence="1" key="1">
    <citation type="submission" date="2021-02" db="EMBL/GenBank/DDBJ databases">
        <authorList>
            <person name="Nieuwenhuis M."/>
            <person name="Van De Peppel L.J.J."/>
        </authorList>
    </citation>
    <scope>NUCLEOTIDE SEQUENCE</scope>
    <source>
        <strain evidence="1">D49</strain>
    </source>
</reference>
<evidence type="ECO:0000313" key="3">
    <source>
        <dbReference type="Proteomes" id="UP000717328"/>
    </source>
</evidence>
<protein>
    <submittedName>
        <fullName evidence="1">Uncharacterized protein</fullName>
    </submittedName>
</protein>
<organism evidence="1 3">
    <name type="scientific">Sphagnurus paluster</name>
    <dbReference type="NCBI Taxonomy" id="117069"/>
    <lineage>
        <taxon>Eukaryota</taxon>
        <taxon>Fungi</taxon>
        <taxon>Dikarya</taxon>
        <taxon>Basidiomycota</taxon>
        <taxon>Agaricomycotina</taxon>
        <taxon>Agaricomycetes</taxon>
        <taxon>Agaricomycetidae</taxon>
        <taxon>Agaricales</taxon>
        <taxon>Tricholomatineae</taxon>
        <taxon>Lyophyllaceae</taxon>
        <taxon>Sphagnurus</taxon>
    </lineage>
</organism>
<dbReference type="EMBL" id="JABCKI010001719">
    <property type="protein sequence ID" value="KAG5649062.1"/>
    <property type="molecule type" value="Genomic_DNA"/>
</dbReference>
<evidence type="ECO:0000313" key="1">
    <source>
        <dbReference type="EMBL" id="KAG5633972.1"/>
    </source>
</evidence>
<dbReference type="EMBL" id="JABCKI010006773">
    <property type="protein sequence ID" value="KAG5633972.1"/>
    <property type="molecule type" value="Genomic_DNA"/>
</dbReference>
<reference evidence="1" key="2">
    <citation type="submission" date="2021-10" db="EMBL/GenBank/DDBJ databases">
        <title>Phylogenomics reveals ancestral predisposition of the termite-cultivated fungus Termitomyces towards a domesticated lifestyle.</title>
        <authorList>
            <person name="Auxier B."/>
            <person name="Grum-Grzhimaylo A."/>
            <person name="Cardenas M.E."/>
            <person name="Lodge J.D."/>
            <person name="Laessoe T."/>
            <person name="Pedersen O."/>
            <person name="Smith M.E."/>
            <person name="Kuyper T.W."/>
            <person name="Franco-Molano E.A."/>
            <person name="Baroni T.J."/>
            <person name="Aanen D.K."/>
        </authorList>
    </citation>
    <scope>NUCLEOTIDE SEQUENCE</scope>
    <source>
        <strain evidence="1">D49</strain>
    </source>
</reference>
<comment type="caution">
    <text evidence="1">The sequence shown here is derived from an EMBL/GenBank/DDBJ whole genome shotgun (WGS) entry which is preliminary data.</text>
</comment>
<dbReference type="Proteomes" id="UP000717328">
    <property type="component" value="Unassembled WGS sequence"/>
</dbReference>
<gene>
    <name evidence="1" type="ORF">H0H81_004111</name>
    <name evidence="2" type="ORF">H0H81_006626</name>
</gene>
<evidence type="ECO:0000313" key="2">
    <source>
        <dbReference type="EMBL" id="KAG5649062.1"/>
    </source>
</evidence>
<dbReference type="AlphaFoldDB" id="A0A9P7FSB5"/>
<name>A0A9P7FSB5_9AGAR</name>
<keyword evidence="3" id="KW-1185">Reference proteome</keyword>